<sequence>MHKLFILLVITVFAFSVADKVTKRVGETVTLHPNGTKESLNNFLWTFGPNAPVEAIAIVTNREVTKVNGTRFGNRLQTTAHNGSITICNLTVGDSGIFYIQILTESGILKRTIYLTVQVYDELKNVVEGGNVTLETPTFKLEKKHRVIWRTGEGIEGKIIVQWINTFYVLNINFGDIVQFNHNGSLTFIRIPREYSGLYNVQILEDNEPHSRKCYNVTVYEPVSLPYFTTNITEIFDIGPSPSDKGCYVACSVKNGPDVNLTWFNGPTMISSVYDSMNVSMNLSLPLKIQPENKENFTCEARNPVTVERKTLSSTMWCPSHQPEGTRTWIWLTAVGVGLGLMILAIINIRRRNFRRAVMVRRENRQESPRNYESTSSMI</sequence>
<dbReference type="Bgee" id="ENSPREG00000003463">
    <property type="expression patterns" value="Expressed in head"/>
</dbReference>
<dbReference type="Gene3D" id="2.60.40.10">
    <property type="entry name" value="Immunoglobulins"/>
    <property type="match status" value="3"/>
</dbReference>
<evidence type="ECO:0000256" key="1">
    <source>
        <dbReference type="SAM" id="Phobius"/>
    </source>
</evidence>
<feature type="transmembrane region" description="Helical" evidence="1">
    <location>
        <begin position="329"/>
        <end position="349"/>
    </location>
</feature>
<dbReference type="GeneTree" id="ENSGT00990000203954"/>
<accession>A0A3P9N5U4</accession>
<reference evidence="4" key="2">
    <citation type="submission" date="2025-08" db="UniProtKB">
        <authorList>
            <consortium name="Ensembl"/>
        </authorList>
    </citation>
    <scope>IDENTIFICATION</scope>
    <source>
        <strain evidence="4">Guanapo</strain>
    </source>
</reference>
<dbReference type="InterPro" id="IPR013106">
    <property type="entry name" value="Ig_V-set"/>
</dbReference>
<dbReference type="InterPro" id="IPR007110">
    <property type="entry name" value="Ig-like_dom"/>
</dbReference>
<organism evidence="4 5">
    <name type="scientific">Poecilia reticulata</name>
    <name type="common">Guppy</name>
    <name type="synonym">Acanthophacelus reticulatus</name>
    <dbReference type="NCBI Taxonomy" id="8081"/>
    <lineage>
        <taxon>Eukaryota</taxon>
        <taxon>Metazoa</taxon>
        <taxon>Chordata</taxon>
        <taxon>Craniata</taxon>
        <taxon>Vertebrata</taxon>
        <taxon>Euteleostomi</taxon>
        <taxon>Actinopterygii</taxon>
        <taxon>Neopterygii</taxon>
        <taxon>Teleostei</taxon>
        <taxon>Neoteleostei</taxon>
        <taxon>Acanthomorphata</taxon>
        <taxon>Ovalentaria</taxon>
        <taxon>Atherinomorphae</taxon>
        <taxon>Cyprinodontiformes</taxon>
        <taxon>Poeciliidae</taxon>
        <taxon>Poeciliinae</taxon>
        <taxon>Poecilia</taxon>
    </lineage>
</organism>
<dbReference type="Pfam" id="PF13895">
    <property type="entry name" value="Ig_2"/>
    <property type="match status" value="1"/>
</dbReference>
<dbReference type="SUPFAM" id="SSF48726">
    <property type="entry name" value="Immunoglobulin"/>
    <property type="match status" value="3"/>
</dbReference>
<dbReference type="InterPro" id="IPR013783">
    <property type="entry name" value="Ig-like_fold"/>
</dbReference>
<feature type="signal peptide" evidence="2">
    <location>
        <begin position="1"/>
        <end position="18"/>
    </location>
</feature>
<dbReference type="AlphaFoldDB" id="A0A3P9N5U4"/>
<dbReference type="PANTHER" id="PTHR21063:SF4">
    <property type="entry name" value="CD48 ANTIGEN-RELATED"/>
    <property type="match status" value="1"/>
</dbReference>
<name>A0A3P9N5U4_POERE</name>
<dbReference type="InterPro" id="IPR036179">
    <property type="entry name" value="Ig-like_dom_sf"/>
</dbReference>
<dbReference type="PROSITE" id="PS50835">
    <property type="entry name" value="IG_LIKE"/>
    <property type="match status" value="1"/>
</dbReference>
<keyword evidence="1" id="KW-0812">Transmembrane</keyword>
<dbReference type="Proteomes" id="UP000242638">
    <property type="component" value="Unassembled WGS sequence"/>
</dbReference>
<protein>
    <recommendedName>
        <fullName evidence="3">Ig-like domain-containing protein</fullName>
    </recommendedName>
</protein>
<evidence type="ECO:0000259" key="3">
    <source>
        <dbReference type="PROSITE" id="PS50835"/>
    </source>
</evidence>
<dbReference type="Pfam" id="PF07686">
    <property type="entry name" value="V-set"/>
    <property type="match status" value="1"/>
</dbReference>
<dbReference type="InterPro" id="IPR003599">
    <property type="entry name" value="Ig_sub"/>
</dbReference>
<keyword evidence="2" id="KW-0732">Signal</keyword>
<dbReference type="SMART" id="SM00409">
    <property type="entry name" value="IG"/>
    <property type="match status" value="2"/>
</dbReference>
<feature type="chain" id="PRO_5017927039" description="Ig-like domain-containing protein" evidence="2">
    <location>
        <begin position="19"/>
        <end position="379"/>
    </location>
</feature>
<evidence type="ECO:0000313" key="4">
    <source>
        <dbReference type="Ensembl" id="ENSPREP00000004929.1"/>
    </source>
</evidence>
<proteinExistence type="predicted"/>
<keyword evidence="1" id="KW-0472">Membrane</keyword>
<reference evidence="4" key="3">
    <citation type="submission" date="2025-09" db="UniProtKB">
        <authorList>
            <consortium name="Ensembl"/>
        </authorList>
    </citation>
    <scope>IDENTIFICATION</scope>
    <source>
        <strain evidence="4">Guanapo</strain>
    </source>
</reference>
<evidence type="ECO:0000313" key="5">
    <source>
        <dbReference type="Proteomes" id="UP000242638"/>
    </source>
</evidence>
<evidence type="ECO:0000256" key="2">
    <source>
        <dbReference type="SAM" id="SignalP"/>
    </source>
</evidence>
<keyword evidence="1" id="KW-1133">Transmembrane helix</keyword>
<dbReference type="Ensembl" id="ENSPRET00000004997.1">
    <property type="protein sequence ID" value="ENSPREP00000004929.1"/>
    <property type="gene ID" value="ENSPREG00000003463.1"/>
</dbReference>
<reference evidence="5" key="1">
    <citation type="submission" date="2013-11" db="EMBL/GenBank/DDBJ databases">
        <title>The genomic landscape of the Guanapo guppy.</title>
        <authorList>
            <person name="Kuenstner A."/>
            <person name="Dreyer C."/>
        </authorList>
    </citation>
    <scope>NUCLEOTIDE SEQUENCE</scope>
    <source>
        <strain evidence="5">Guanapo</strain>
    </source>
</reference>
<dbReference type="PANTHER" id="PTHR21063">
    <property type="entry name" value="LFA-3"/>
    <property type="match status" value="1"/>
</dbReference>
<feature type="domain" description="Ig-like" evidence="3">
    <location>
        <begin position="226"/>
        <end position="313"/>
    </location>
</feature>
<keyword evidence="5" id="KW-1185">Reference proteome</keyword>